<dbReference type="PANTHER" id="PTHR37826">
    <property type="entry name" value="FLOTILLIN BAND_7_5 DOMAIN PROTEIN"/>
    <property type="match status" value="1"/>
</dbReference>
<proteinExistence type="predicted"/>
<comment type="caution">
    <text evidence="2">The sequence shown here is derived from an EMBL/GenBank/DDBJ whole genome shotgun (WGS) entry which is preliminary data.</text>
</comment>
<keyword evidence="1" id="KW-1133">Transmembrane helix</keyword>
<feature type="transmembrane region" description="Helical" evidence="1">
    <location>
        <begin position="347"/>
        <end position="370"/>
    </location>
</feature>
<evidence type="ECO:0008006" key="4">
    <source>
        <dbReference type="Google" id="ProtNLM"/>
    </source>
</evidence>
<dbReference type="Proteomes" id="UP001602013">
    <property type="component" value="Unassembled WGS sequence"/>
</dbReference>
<keyword evidence="1" id="KW-0812">Transmembrane</keyword>
<dbReference type="RefSeq" id="WP_387410846.1">
    <property type="nucleotide sequence ID" value="NZ_JBIASD010000006.1"/>
</dbReference>
<protein>
    <recommendedName>
        <fullName evidence="4">Zinc ribbon domain-containing protein</fullName>
    </recommendedName>
</protein>
<dbReference type="PANTHER" id="PTHR37826:SF3">
    <property type="entry name" value="J DOMAIN-CONTAINING PROTEIN"/>
    <property type="match status" value="1"/>
</dbReference>
<accession>A0ABW6SQB8</accession>
<gene>
    <name evidence="2" type="ORF">ACFYXI_12350</name>
</gene>
<dbReference type="EMBL" id="JBIASD010000006">
    <property type="protein sequence ID" value="MFF3666377.1"/>
    <property type="molecule type" value="Genomic_DNA"/>
</dbReference>
<name>A0ABW6SQB8_9ACTN</name>
<evidence type="ECO:0000313" key="2">
    <source>
        <dbReference type="EMBL" id="MFF3666377.1"/>
    </source>
</evidence>
<organism evidence="2 3">
    <name type="scientific">Microtetraspora malaysiensis</name>
    <dbReference type="NCBI Taxonomy" id="161358"/>
    <lineage>
        <taxon>Bacteria</taxon>
        <taxon>Bacillati</taxon>
        <taxon>Actinomycetota</taxon>
        <taxon>Actinomycetes</taxon>
        <taxon>Streptosporangiales</taxon>
        <taxon>Streptosporangiaceae</taxon>
        <taxon>Microtetraspora</taxon>
    </lineage>
</organism>
<dbReference type="Gene3D" id="2.20.28.30">
    <property type="entry name" value="RNA polymerase ii, chain L"/>
    <property type="match status" value="1"/>
</dbReference>
<sequence length="373" mass="40787">MSDPNVAGAESGSRSYACQSCGAGLEYAPGTGSMRCPYCGREHPIAPAGRPVREHDYAELARMPPKPRGVAGAARLFACPGCGARTESDTLSERCQFCGAPLVADAASTERIVPEAILPFGIDRAGARDALRTWTSSRWFAPSSLKKVSEAETFKGSYLPYWTYDARTVSDYTGRRGVHYWVTETYTVTENGSTRTETRQVRRTRWSNAAGRVSRDFDDVLVPGTSRVASERLDKLTPWLLDRAVPYEERYLAGFQTVRYDIEPEDGLEAAKRRMAQAIESDCRHDIGGDEQRVSSVATRYSDLTYKLVLLPVWFLGYVHGGKTWQVMVNASTGEVIGQRPYSAARIIAAVLAGVAVVALIALLVVNAGARGQ</sequence>
<reference evidence="2 3" key="1">
    <citation type="submission" date="2024-10" db="EMBL/GenBank/DDBJ databases">
        <title>The Natural Products Discovery Center: Release of the First 8490 Sequenced Strains for Exploring Actinobacteria Biosynthetic Diversity.</title>
        <authorList>
            <person name="Kalkreuter E."/>
            <person name="Kautsar S.A."/>
            <person name="Yang D."/>
            <person name="Bader C.D."/>
            <person name="Teijaro C.N."/>
            <person name="Fluegel L."/>
            <person name="Davis C.M."/>
            <person name="Simpson J.R."/>
            <person name="Lauterbach L."/>
            <person name="Steele A.D."/>
            <person name="Gui C."/>
            <person name="Meng S."/>
            <person name="Li G."/>
            <person name="Viehrig K."/>
            <person name="Ye F."/>
            <person name="Su P."/>
            <person name="Kiefer A.F."/>
            <person name="Nichols A."/>
            <person name="Cepeda A.J."/>
            <person name="Yan W."/>
            <person name="Fan B."/>
            <person name="Jiang Y."/>
            <person name="Adhikari A."/>
            <person name="Zheng C.-J."/>
            <person name="Schuster L."/>
            <person name="Cowan T.M."/>
            <person name="Smanski M.J."/>
            <person name="Chevrette M.G."/>
            <person name="De Carvalho L.P.S."/>
            <person name="Shen B."/>
        </authorList>
    </citation>
    <scope>NUCLEOTIDE SEQUENCE [LARGE SCALE GENOMIC DNA]</scope>
    <source>
        <strain evidence="2 3">NPDC002173</strain>
    </source>
</reference>
<evidence type="ECO:0000313" key="3">
    <source>
        <dbReference type="Proteomes" id="UP001602013"/>
    </source>
</evidence>
<keyword evidence="3" id="KW-1185">Reference proteome</keyword>
<evidence type="ECO:0000256" key="1">
    <source>
        <dbReference type="SAM" id="Phobius"/>
    </source>
</evidence>
<keyword evidence="1" id="KW-0472">Membrane</keyword>